<evidence type="ECO:0000259" key="6">
    <source>
        <dbReference type="PROSITE" id="PS50850"/>
    </source>
</evidence>
<dbReference type="GO" id="GO:0005886">
    <property type="term" value="C:plasma membrane"/>
    <property type="evidence" value="ECO:0007669"/>
    <property type="project" value="UniProtKB-SubCell"/>
</dbReference>
<dbReference type="InterPro" id="IPR036259">
    <property type="entry name" value="MFS_trans_sf"/>
</dbReference>
<feature type="domain" description="Major facilitator superfamily (MFS) profile" evidence="6">
    <location>
        <begin position="211"/>
        <end position="398"/>
    </location>
</feature>
<keyword evidence="3 5" id="KW-1133">Transmembrane helix</keyword>
<keyword evidence="4 5" id="KW-0472">Membrane</keyword>
<evidence type="ECO:0000256" key="3">
    <source>
        <dbReference type="ARBA" id="ARBA00022989"/>
    </source>
</evidence>
<dbReference type="PROSITE" id="PS50850">
    <property type="entry name" value="MFS"/>
    <property type="match status" value="1"/>
</dbReference>
<keyword evidence="8" id="KW-1185">Reference proteome</keyword>
<organism evidence="7 8">
    <name type="scientific">Allonocardiopsis opalescens</name>
    <dbReference type="NCBI Taxonomy" id="1144618"/>
    <lineage>
        <taxon>Bacteria</taxon>
        <taxon>Bacillati</taxon>
        <taxon>Actinomycetota</taxon>
        <taxon>Actinomycetes</taxon>
        <taxon>Streptosporangiales</taxon>
        <taxon>Allonocardiopsis</taxon>
    </lineage>
</organism>
<reference evidence="7 8" key="1">
    <citation type="submission" date="2018-03" db="EMBL/GenBank/DDBJ databases">
        <title>Genomic Encyclopedia of Archaeal and Bacterial Type Strains, Phase II (KMG-II): from individual species to whole genera.</title>
        <authorList>
            <person name="Goeker M."/>
        </authorList>
    </citation>
    <scope>NUCLEOTIDE SEQUENCE [LARGE SCALE GENOMIC DNA]</scope>
    <source>
        <strain evidence="7 8">DSM 45601</strain>
    </source>
</reference>
<feature type="transmembrane region" description="Helical" evidence="5">
    <location>
        <begin position="371"/>
        <end position="393"/>
    </location>
</feature>
<feature type="transmembrane region" description="Helical" evidence="5">
    <location>
        <begin position="282"/>
        <end position="300"/>
    </location>
</feature>
<dbReference type="Pfam" id="PF07690">
    <property type="entry name" value="MFS_1"/>
    <property type="match status" value="1"/>
</dbReference>
<dbReference type="AlphaFoldDB" id="A0A2T0PXY8"/>
<dbReference type="InterPro" id="IPR020846">
    <property type="entry name" value="MFS_dom"/>
</dbReference>
<evidence type="ECO:0000256" key="2">
    <source>
        <dbReference type="ARBA" id="ARBA00022692"/>
    </source>
</evidence>
<protein>
    <submittedName>
        <fullName evidence="7">Putative MFS family arabinose efflux permease</fullName>
    </submittedName>
</protein>
<comment type="subcellular location">
    <subcellularLocation>
        <location evidence="1">Cell membrane</location>
        <topology evidence="1">Multi-pass membrane protein</topology>
    </subcellularLocation>
</comment>
<sequence length="398" mass="39987">MLRPYRDLVTVPHLPMLLVWSLLGRLHIPAVPIALTTLAADWTGSYAIAGLIVGAGTLGTAISGPLRGRMADRASAPRQLLLAAVGYGTAMLALAALPDALWPLATLIALGGGLCSPPVAQIARACWPRITTGTVRESVYTVEATLQELTFVVTPLVAASTVALLSPRAALIGAGVVALIGAVGFGGTLSRAGLGEPEPRPAATSARPGHVLAAPGLLAAIAVLTLTVAGLVSVDLVMVAWTRDAGVPAAAGPLMACFALGSLIGGLVSGGFTKPPRLIRRMVLMTAGIFLLVPTLPPVLEPGSMWLTGAALLVTGVFIAPALAASTSRVGELAPSDRRAEAFGWLAAGMTTGTAIAAPLSGALMDTWGPAAAVGGAALLCALGVALSFWVAAASRRG</sequence>
<evidence type="ECO:0000256" key="1">
    <source>
        <dbReference type="ARBA" id="ARBA00004651"/>
    </source>
</evidence>
<evidence type="ECO:0000256" key="5">
    <source>
        <dbReference type="SAM" id="Phobius"/>
    </source>
</evidence>
<keyword evidence="2 5" id="KW-0812">Transmembrane</keyword>
<feature type="transmembrane region" description="Helical" evidence="5">
    <location>
        <begin position="80"/>
        <end position="97"/>
    </location>
</feature>
<dbReference type="OrthoDB" id="9180256at2"/>
<dbReference type="Gene3D" id="1.20.1250.20">
    <property type="entry name" value="MFS general substrate transporter like domains"/>
    <property type="match status" value="1"/>
</dbReference>
<dbReference type="RefSeq" id="WP_106251301.1">
    <property type="nucleotide sequence ID" value="NZ_PVZC01000008.1"/>
</dbReference>
<dbReference type="SUPFAM" id="SSF103473">
    <property type="entry name" value="MFS general substrate transporter"/>
    <property type="match status" value="1"/>
</dbReference>
<gene>
    <name evidence="7" type="ORF">CLV72_108388</name>
</gene>
<evidence type="ECO:0000313" key="7">
    <source>
        <dbReference type="EMBL" id="PRX96379.1"/>
    </source>
</evidence>
<comment type="caution">
    <text evidence="7">The sequence shown here is derived from an EMBL/GenBank/DDBJ whole genome shotgun (WGS) entry which is preliminary data.</text>
</comment>
<feature type="transmembrane region" description="Helical" evidence="5">
    <location>
        <begin position="16"/>
        <end position="40"/>
    </location>
</feature>
<feature type="transmembrane region" description="Helical" evidence="5">
    <location>
        <begin position="211"/>
        <end position="241"/>
    </location>
</feature>
<accession>A0A2T0PXY8</accession>
<evidence type="ECO:0000256" key="4">
    <source>
        <dbReference type="ARBA" id="ARBA00023136"/>
    </source>
</evidence>
<dbReference type="PANTHER" id="PTHR23542:SF1">
    <property type="entry name" value="MAJOR FACILITATOR SUPERFAMILY (MFS) PROFILE DOMAIN-CONTAINING PROTEIN"/>
    <property type="match status" value="1"/>
</dbReference>
<evidence type="ECO:0000313" key="8">
    <source>
        <dbReference type="Proteomes" id="UP000237846"/>
    </source>
</evidence>
<dbReference type="GO" id="GO:0022857">
    <property type="term" value="F:transmembrane transporter activity"/>
    <property type="evidence" value="ECO:0007669"/>
    <property type="project" value="InterPro"/>
</dbReference>
<feature type="transmembrane region" description="Helical" evidence="5">
    <location>
        <begin position="169"/>
        <end position="190"/>
    </location>
</feature>
<feature type="transmembrane region" description="Helical" evidence="5">
    <location>
        <begin position="247"/>
        <end position="270"/>
    </location>
</feature>
<name>A0A2T0PXY8_9ACTN</name>
<feature type="transmembrane region" description="Helical" evidence="5">
    <location>
        <begin position="46"/>
        <end position="68"/>
    </location>
</feature>
<proteinExistence type="predicted"/>
<dbReference type="InterPro" id="IPR011701">
    <property type="entry name" value="MFS"/>
</dbReference>
<dbReference type="PANTHER" id="PTHR23542">
    <property type="match status" value="1"/>
</dbReference>
<feature type="transmembrane region" description="Helical" evidence="5">
    <location>
        <begin position="345"/>
        <end position="365"/>
    </location>
</feature>
<feature type="transmembrane region" description="Helical" evidence="5">
    <location>
        <begin position="306"/>
        <end position="324"/>
    </location>
</feature>
<dbReference type="EMBL" id="PVZC01000008">
    <property type="protein sequence ID" value="PRX96379.1"/>
    <property type="molecule type" value="Genomic_DNA"/>
</dbReference>
<dbReference type="Proteomes" id="UP000237846">
    <property type="component" value="Unassembled WGS sequence"/>
</dbReference>